<dbReference type="PRINTS" id="PR00604">
    <property type="entry name" value="CYTCHRMECIAB"/>
</dbReference>
<dbReference type="InterPro" id="IPR002327">
    <property type="entry name" value="Cyt_c_1A/1B"/>
</dbReference>
<keyword evidence="3" id="KW-0602">Photosynthesis</keyword>
<comment type="caution">
    <text evidence="10">The sequence shown here is derived from an EMBL/GenBank/DDBJ whole genome shotgun (WGS) entry which is preliminary data.</text>
</comment>
<dbReference type="SUPFAM" id="SSF46626">
    <property type="entry name" value="Cytochrome c"/>
    <property type="match status" value="1"/>
</dbReference>
<keyword evidence="5 8" id="KW-0479">Metal-binding</keyword>
<reference evidence="11" key="1">
    <citation type="journal article" date="2019" name="Int. J. Syst. Evol. Microbiol.">
        <title>The Global Catalogue of Microorganisms (GCM) 10K type strain sequencing project: providing services to taxonomists for standard genome sequencing and annotation.</title>
        <authorList>
            <consortium name="The Broad Institute Genomics Platform"/>
            <consortium name="The Broad Institute Genome Sequencing Center for Infectious Disease"/>
            <person name="Wu L."/>
            <person name="Ma J."/>
        </authorList>
    </citation>
    <scope>NUCLEOTIDE SEQUENCE [LARGE SCALE GENOMIC DNA]</scope>
    <source>
        <strain evidence="11">CGMCC 1.19062</strain>
    </source>
</reference>
<evidence type="ECO:0000313" key="10">
    <source>
        <dbReference type="EMBL" id="MFD2262043.1"/>
    </source>
</evidence>
<evidence type="ECO:0000256" key="4">
    <source>
        <dbReference type="ARBA" id="ARBA00022617"/>
    </source>
</evidence>
<dbReference type="EMBL" id="JBHUIP010000003">
    <property type="protein sequence ID" value="MFD2262043.1"/>
    <property type="molecule type" value="Genomic_DNA"/>
</dbReference>
<accession>A0ABW5DLM9</accession>
<keyword evidence="11" id="KW-1185">Reference proteome</keyword>
<dbReference type="Gene3D" id="1.10.760.10">
    <property type="entry name" value="Cytochrome c-like domain"/>
    <property type="match status" value="1"/>
</dbReference>
<protein>
    <submittedName>
        <fullName evidence="10">C-type cytochrome</fullName>
    </submittedName>
</protein>
<evidence type="ECO:0000256" key="6">
    <source>
        <dbReference type="ARBA" id="ARBA00022982"/>
    </source>
</evidence>
<feature type="domain" description="Cytochrome c" evidence="9">
    <location>
        <begin position="74"/>
        <end position="175"/>
    </location>
</feature>
<evidence type="ECO:0000313" key="11">
    <source>
        <dbReference type="Proteomes" id="UP001597295"/>
    </source>
</evidence>
<organism evidence="10 11">
    <name type="scientific">Lacibacterium aquatile</name>
    <dbReference type="NCBI Taxonomy" id="1168082"/>
    <lineage>
        <taxon>Bacteria</taxon>
        <taxon>Pseudomonadati</taxon>
        <taxon>Pseudomonadota</taxon>
        <taxon>Alphaproteobacteria</taxon>
        <taxon>Rhodospirillales</taxon>
        <taxon>Rhodospirillaceae</taxon>
    </lineage>
</organism>
<proteinExistence type="predicted"/>
<keyword evidence="2" id="KW-0813">Transport</keyword>
<name>A0ABW5DLM9_9PROT</name>
<keyword evidence="7 8" id="KW-0408">Iron</keyword>
<dbReference type="RefSeq" id="WP_379874954.1">
    <property type="nucleotide sequence ID" value="NZ_JBHUIP010000003.1"/>
</dbReference>
<sequence length="182" mass="18694">MSASFEFNKVAAAVLTAGIVAMGAGFVGRGLVKPHTPEKNVIGIEAAEGTQTAAAAAEPAAAAIEPIGPLLASADPKAGEAIAKRCTACHTFDKGGANRVGPNLWGIVGAKHGHAEGFAYSDALKGMSAKPWDYEEISHFIANPKAYAPGTKMAFAGLRKAEERANLIAYLRSLADSPVPLP</sequence>
<dbReference type="InterPro" id="IPR036909">
    <property type="entry name" value="Cyt_c-like_dom_sf"/>
</dbReference>
<evidence type="ECO:0000256" key="5">
    <source>
        <dbReference type="ARBA" id="ARBA00022723"/>
    </source>
</evidence>
<comment type="function">
    <text evidence="1">Cytochrome c2 is found mainly in purple, non-sulfur, photosynthetic bacteria where it functions as the electron donor to the oxidized bacteriochlorophyll in the photophosphorylation pathway. However, it may also have a role in the respiratory chain and is found in some non-photosynthetic bacteria.</text>
</comment>
<dbReference type="Pfam" id="PF00034">
    <property type="entry name" value="Cytochrom_C"/>
    <property type="match status" value="1"/>
</dbReference>
<evidence type="ECO:0000259" key="9">
    <source>
        <dbReference type="PROSITE" id="PS51007"/>
    </source>
</evidence>
<evidence type="ECO:0000256" key="8">
    <source>
        <dbReference type="PROSITE-ProRule" id="PRU00433"/>
    </source>
</evidence>
<dbReference type="PROSITE" id="PS51007">
    <property type="entry name" value="CYTC"/>
    <property type="match status" value="1"/>
</dbReference>
<keyword evidence="6" id="KW-0249">Electron transport</keyword>
<dbReference type="PANTHER" id="PTHR11961">
    <property type="entry name" value="CYTOCHROME C"/>
    <property type="match status" value="1"/>
</dbReference>
<dbReference type="InterPro" id="IPR009056">
    <property type="entry name" value="Cyt_c-like_dom"/>
</dbReference>
<evidence type="ECO:0000256" key="2">
    <source>
        <dbReference type="ARBA" id="ARBA00022448"/>
    </source>
</evidence>
<gene>
    <name evidence="10" type="ORF">ACFSM5_04025</name>
</gene>
<dbReference type="Proteomes" id="UP001597295">
    <property type="component" value="Unassembled WGS sequence"/>
</dbReference>
<evidence type="ECO:0000256" key="3">
    <source>
        <dbReference type="ARBA" id="ARBA00022531"/>
    </source>
</evidence>
<evidence type="ECO:0000256" key="7">
    <source>
        <dbReference type="ARBA" id="ARBA00023004"/>
    </source>
</evidence>
<evidence type="ECO:0000256" key="1">
    <source>
        <dbReference type="ARBA" id="ARBA00003590"/>
    </source>
</evidence>
<keyword evidence="4 8" id="KW-0349">Heme</keyword>